<protein>
    <recommendedName>
        <fullName evidence="2">RAP domain-containing protein</fullName>
    </recommendedName>
</protein>
<dbReference type="GeneID" id="39750194"/>
<reference evidence="4" key="1">
    <citation type="submission" date="2017-04" db="EMBL/GenBank/DDBJ databases">
        <title>Plasmodium gonderi genome.</title>
        <authorList>
            <person name="Arisue N."/>
            <person name="Honma H."/>
            <person name="Kawai S."/>
            <person name="Tougan T."/>
            <person name="Tanabe K."/>
            <person name="Horii T."/>
        </authorList>
    </citation>
    <scope>NUCLEOTIDE SEQUENCE [LARGE SCALE GENOMIC DNA]</scope>
    <source>
        <strain evidence="4">ATCC 30045</strain>
    </source>
</reference>
<dbReference type="InterPro" id="IPR058917">
    <property type="entry name" value="RESC6_dom"/>
</dbReference>
<dbReference type="PROSITE" id="PS51286">
    <property type="entry name" value="RAP"/>
    <property type="match status" value="1"/>
</dbReference>
<sequence length="964" mass="113529">MNRFQRSELFTYGVKYIRTGKFKEQINFKKIRSGKKEELEKELEIIRSNQIKFLELLHLDNLKTPQPKKWNKKKIEHENFFIQNGKKKEKQTSNDAINIASNSTLDSKEILGRYSKWKKLEKTSLTESSNNCNNTFVKRHHKNNALFKQLRLKKNKFKDNETDKAFQEKKTYCTKGNKTEMNLNECRSSVNYENFKDSIISNIVKKKNVPQKKKIHLNNFSITNSYINKKYHIYVRRDGFENNYKISEMKSIEFFDDLGKKYNNGNDSNKMQATSKESEIEDSHNLQTSSVMYENKYKIIKKIYKASINHVRDENLWKKYVQNTFIISVYLDASDIVILFWCFSKIGYRDNRLINLLCSLVLKKINELSCCALALLLNSFKKLEIKKYDTMELLTNQFCLHVSKWTSQDIALVANSLAFFYIYHKTFWKKCILKLQNNYYFSHSLHLCLIISAFARLDIREGNILLSLCKSTKKIAKHFSPNNLALVIHSFAKLKFSHPKFYNFMYQFVHKYLDNQLLIGKLNKITSQNSNPNICDSQIGETKKKNSVLTQQEDIKSYNSEMDENGNFYKKTSLDEYLHDEDKLTLDEITNMCNSHEGVEMQMEEHSTEAINDDTCYVSKNNNNLTDSSLRENKKNEHFDLQSLVLLLFSCTCLISCTEQMILKLTYLIIPHKDHLGNHKVEKLKYVSEYIQYIFPQTFKNFPKEIKDFYYHIDTYEIKKKKINKYGARWINELSRILARINVSHLKNVYINHICADIMLPNSNVIIMCLGPYSYYVNSLVSTSIADLKRTILEKKNYKVIPLTYHEWNKLNDYEEKIHFLYSFGRNAANYLFVNSKKKFRDTHKLDKMETQNISPSMEEEDSQKGGFDGSAQRDQNKGEETIEEVKFSQFDKFLDNYIEQCKNPLNHSNNISDEAADYDEDDEDEIADFIKKGISGDDRNKEIRDNSYDDIADIKEFLKAEKA</sequence>
<evidence type="ECO:0000259" key="2">
    <source>
        <dbReference type="PROSITE" id="PS51286"/>
    </source>
</evidence>
<dbReference type="Proteomes" id="UP000195521">
    <property type="component" value="Unassembled WGS sequence"/>
</dbReference>
<evidence type="ECO:0000313" key="4">
    <source>
        <dbReference type="Proteomes" id="UP000195521"/>
    </source>
</evidence>
<dbReference type="Pfam" id="PF26188">
    <property type="entry name" value="RESC6"/>
    <property type="match status" value="1"/>
</dbReference>
<dbReference type="RefSeq" id="XP_028546037.1">
    <property type="nucleotide sequence ID" value="XM_028690236.1"/>
</dbReference>
<dbReference type="OMA" id="CADIMLP"/>
<dbReference type="SMART" id="SM00952">
    <property type="entry name" value="RAP"/>
    <property type="match status" value="1"/>
</dbReference>
<keyword evidence="4" id="KW-1185">Reference proteome</keyword>
<comment type="caution">
    <text evidence="3">The sequence shown here is derived from an EMBL/GenBank/DDBJ whole genome shotgun (WGS) entry which is preliminary data.</text>
</comment>
<evidence type="ECO:0000313" key="3">
    <source>
        <dbReference type="EMBL" id="GAW83448.1"/>
    </source>
</evidence>
<accession>A0A1Y1JPN2</accession>
<dbReference type="Pfam" id="PF08373">
    <property type="entry name" value="RAP"/>
    <property type="match status" value="1"/>
</dbReference>
<gene>
    <name evidence="3" type="ORF">PGO_142450</name>
</gene>
<proteinExistence type="predicted"/>
<organism evidence="3 4">
    <name type="scientific">Plasmodium gonderi</name>
    <dbReference type="NCBI Taxonomy" id="77519"/>
    <lineage>
        <taxon>Eukaryota</taxon>
        <taxon>Sar</taxon>
        <taxon>Alveolata</taxon>
        <taxon>Apicomplexa</taxon>
        <taxon>Aconoidasida</taxon>
        <taxon>Haemosporida</taxon>
        <taxon>Plasmodiidae</taxon>
        <taxon>Plasmodium</taxon>
        <taxon>Plasmodium (Plasmodium)</taxon>
    </lineage>
</organism>
<dbReference type="OrthoDB" id="385235at2759"/>
<feature type="region of interest" description="Disordered" evidence="1">
    <location>
        <begin position="850"/>
        <end position="880"/>
    </location>
</feature>
<dbReference type="AlphaFoldDB" id="A0A1Y1JPN2"/>
<feature type="domain" description="RAP" evidence="2">
    <location>
        <begin position="765"/>
        <end position="823"/>
    </location>
</feature>
<evidence type="ECO:0000256" key="1">
    <source>
        <dbReference type="SAM" id="MobiDB-lite"/>
    </source>
</evidence>
<dbReference type="EMBL" id="BDQF01000015">
    <property type="protein sequence ID" value="GAW83448.1"/>
    <property type="molecule type" value="Genomic_DNA"/>
</dbReference>
<dbReference type="InterPro" id="IPR013584">
    <property type="entry name" value="RAP"/>
</dbReference>
<name>A0A1Y1JPN2_PLAGO</name>